<reference evidence="2" key="1">
    <citation type="submission" date="2023-07" db="EMBL/GenBank/DDBJ databases">
        <authorList>
            <consortium name="AG Swart"/>
            <person name="Singh M."/>
            <person name="Singh A."/>
            <person name="Seah K."/>
            <person name="Emmerich C."/>
        </authorList>
    </citation>
    <scope>NUCLEOTIDE SEQUENCE</scope>
    <source>
        <strain evidence="2">DP1</strain>
    </source>
</reference>
<proteinExistence type="predicted"/>
<evidence type="ECO:0000256" key="1">
    <source>
        <dbReference type="SAM" id="Coils"/>
    </source>
</evidence>
<dbReference type="EMBL" id="CAMPGE010006845">
    <property type="protein sequence ID" value="CAI2365746.1"/>
    <property type="molecule type" value="Genomic_DNA"/>
</dbReference>
<accession>A0AAD1XCR5</accession>
<sequence>MLTLRAFNRNLVKTKAKEENKKEKTRQKSKYLCEHPTCTKNREYYCVNEHQMAFCQSCHKYHRHCTEIIDVKDLREVLEEFKKVCKVILKYQDLSAINACSKYLDGVDITFKNLYQNMYLLDKKINQAIDDDAFPKFQELKDGVDSLVSEIEEDPVLRRIGFLWIESIINHEHFAQEKNESSENSKLKKKLNLMLEEHKNAIEVNYKAMRDREEEIKIEEIEQSLNAQIQELDEELEETRQDRENIKQDFKETVDRITPNVDMDLSKEEGKRILDLISKSFLVLPVIKNLVINNVKNDDQGLRSFLGLDSVATVRNFIFNHFYLMDEEHAIRFGFYREHILKPIGVTSHEVYLSKMILEPQDLSAVVKGAANSKRLIIKHCKVETSDALNFETHGDSSLEYLSFFNCGYSAWNNMHWDKDPSLFGHIITAIRGSSLKLSLKEININGCGIRKTQVKELLGEDLAHISIVLKIDNPLNC</sequence>
<comment type="caution">
    <text evidence="2">The sequence shown here is derived from an EMBL/GenBank/DDBJ whole genome shotgun (WGS) entry which is preliminary data.</text>
</comment>
<organism evidence="2 3">
    <name type="scientific">Euplotes crassus</name>
    <dbReference type="NCBI Taxonomy" id="5936"/>
    <lineage>
        <taxon>Eukaryota</taxon>
        <taxon>Sar</taxon>
        <taxon>Alveolata</taxon>
        <taxon>Ciliophora</taxon>
        <taxon>Intramacronucleata</taxon>
        <taxon>Spirotrichea</taxon>
        <taxon>Hypotrichia</taxon>
        <taxon>Euplotida</taxon>
        <taxon>Euplotidae</taxon>
        <taxon>Moneuplotes</taxon>
    </lineage>
</organism>
<evidence type="ECO:0000313" key="2">
    <source>
        <dbReference type="EMBL" id="CAI2365746.1"/>
    </source>
</evidence>
<dbReference type="Proteomes" id="UP001295684">
    <property type="component" value="Unassembled WGS sequence"/>
</dbReference>
<dbReference type="AlphaFoldDB" id="A0AAD1XCR5"/>
<gene>
    <name evidence="2" type="ORF">ECRASSUSDP1_LOCUS7039</name>
</gene>
<evidence type="ECO:0000313" key="3">
    <source>
        <dbReference type="Proteomes" id="UP001295684"/>
    </source>
</evidence>
<protein>
    <submittedName>
        <fullName evidence="2">Uncharacterized protein</fullName>
    </submittedName>
</protein>
<keyword evidence="3" id="KW-1185">Reference proteome</keyword>
<feature type="coiled-coil region" evidence="1">
    <location>
        <begin position="218"/>
        <end position="256"/>
    </location>
</feature>
<keyword evidence="1" id="KW-0175">Coiled coil</keyword>
<name>A0AAD1XCR5_EUPCR</name>